<evidence type="ECO:0000313" key="2">
    <source>
        <dbReference type="Proteomes" id="UP000778578"/>
    </source>
</evidence>
<reference evidence="1 2" key="1">
    <citation type="submission" date="2021-08" db="EMBL/GenBank/DDBJ databases">
        <title>WGS of actinomycetes from Thailand.</title>
        <authorList>
            <person name="Thawai C."/>
        </authorList>
    </citation>
    <scope>NUCLEOTIDE SEQUENCE [LARGE SCALE GENOMIC DNA]</scope>
    <source>
        <strain evidence="1 2">PLK6-54</strain>
    </source>
</reference>
<evidence type="ECO:0008006" key="3">
    <source>
        <dbReference type="Google" id="ProtNLM"/>
    </source>
</evidence>
<keyword evidence="2" id="KW-1185">Reference proteome</keyword>
<proteinExistence type="predicted"/>
<name>A0ABS7QBD6_9ACTN</name>
<gene>
    <name evidence="1" type="ORF">K7862_22825</name>
</gene>
<dbReference type="RefSeq" id="WP_222965481.1">
    <property type="nucleotide sequence ID" value="NZ_JAINZZ010000031.1"/>
</dbReference>
<organism evidence="1 2">
    <name type="scientific">Actinacidiphila acidipaludis</name>
    <dbReference type="NCBI Taxonomy" id="2873382"/>
    <lineage>
        <taxon>Bacteria</taxon>
        <taxon>Bacillati</taxon>
        <taxon>Actinomycetota</taxon>
        <taxon>Actinomycetes</taxon>
        <taxon>Kitasatosporales</taxon>
        <taxon>Streptomycetaceae</taxon>
        <taxon>Actinacidiphila</taxon>
    </lineage>
</organism>
<accession>A0ABS7QBD6</accession>
<protein>
    <recommendedName>
        <fullName evidence="3">PIN domain-containing protein</fullName>
    </recommendedName>
</protein>
<evidence type="ECO:0000313" key="1">
    <source>
        <dbReference type="EMBL" id="MBY8880446.1"/>
    </source>
</evidence>
<dbReference type="Proteomes" id="UP000778578">
    <property type="component" value="Unassembled WGS sequence"/>
</dbReference>
<comment type="caution">
    <text evidence="1">The sequence shown here is derived from an EMBL/GenBank/DDBJ whole genome shotgun (WGS) entry which is preliminary data.</text>
</comment>
<sequence>MARRVEFVDTSVLCNLLGIPGKSQDRAEVIAAYQVKQKARDCDLLLPVTAIIETGNHIAQLADGRQRRACAELFDAMLRAVVNGDAPWALNEVEWNAAHLDALLAGGRTGSTLVEHACNRLGCGDLNILIERDRYLARTSGVQATVWTLDELLSSYA</sequence>
<dbReference type="EMBL" id="JAINZZ010000031">
    <property type="protein sequence ID" value="MBY8880446.1"/>
    <property type="molecule type" value="Genomic_DNA"/>
</dbReference>